<dbReference type="STRING" id="1437608.GCA_000771645_01765"/>
<evidence type="ECO:0000313" key="1">
    <source>
        <dbReference type="EMBL" id="KFI46123.1"/>
    </source>
</evidence>
<comment type="caution">
    <text evidence="1">The sequence shown here is derived from an EMBL/GenBank/DDBJ whole genome shotgun (WGS) entry which is preliminary data.</text>
</comment>
<sequence>MSSTICLDLESYDNAVRHGAWEETGVMRTWLYPENTEEFAAMLEDSDAVEHDGSGTDSDTYTGTEGTYRHMLERLPEPLKAIFPKPPTGWEDTQPTITILW</sequence>
<proteinExistence type="predicted"/>
<organism evidence="1 2">
    <name type="scientific">Bifidobacterium biavatii DSM 23969</name>
    <dbReference type="NCBI Taxonomy" id="1437608"/>
    <lineage>
        <taxon>Bacteria</taxon>
        <taxon>Bacillati</taxon>
        <taxon>Actinomycetota</taxon>
        <taxon>Actinomycetes</taxon>
        <taxon>Bifidobacteriales</taxon>
        <taxon>Bifidobacteriaceae</taxon>
        <taxon>Bifidobacterium</taxon>
    </lineage>
</organism>
<dbReference type="Proteomes" id="UP000029108">
    <property type="component" value="Unassembled WGS sequence"/>
</dbReference>
<gene>
    <name evidence="1" type="ORF">BBIA_2088</name>
</gene>
<reference evidence="1 2" key="1">
    <citation type="submission" date="2014-03" db="EMBL/GenBank/DDBJ databases">
        <title>Genomics of Bifidobacteria.</title>
        <authorList>
            <person name="Ventura M."/>
            <person name="Milani C."/>
            <person name="Lugli G.A."/>
        </authorList>
    </citation>
    <scope>NUCLEOTIDE SEQUENCE [LARGE SCALE GENOMIC DNA]</scope>
    <source>
        <strain evidence="1 2">DSM 23969</strain>
    </source>
</reference>
<name>A0A086ZHX3_9BIFI</name>
<dbReference type="OrthoDB" id="10006851at2"/>
<dbReference type="RefSeq" id="WP_033496006.1">
    <property type="nucleotide sequence ID" value="NZ_JDUU01000033.1"/>
</dbReference>
<keyword evidence="2" id="KW-1185">Reference proteome</keyword>
<dbReference type="AlphaFoldDB" id="A0A086ZHX3"/>
<evidence type="ECO:0000313" key="2">
    <source>
        <dbReference type="Proteomes" id="UP000029108"/>
    </source>
</evidence>
<dbReference type="EMBL" id="JGYN01000040">
    <property type="protein sequence ID" value="KFI46123.1"/>
    <property type="molecule type" value="Genomic_DNA"/>
</dbReference>
<protein>
    <submittedName>
        <fullName evidence="1">Uncharacterized protein</fullName>
    </submittedName>
</protein>
<accession>A0A086ZHX3</accession>